<evidence type="ECO:0000313" key="1">
    <source>
        <dbReference type="EMBL" id="KAG5176892.1"/>
    </source>
</evidence>
<proteinExistence type="predicted"/>
<name>A0A836C997_9STRA</name>
<reference evidence="1" key="1">
    <citation type="submission" date="2021-02" db="EMBL/GenBank/DDBJ databases">
        <title>First Annotated Genome of the Yellow-green Alga Tribonema minus.</title>
        <authorList>
            <person name="Mahan K.M."/>
        </authorList>
    </citation>
    <scope>NUCLEOTIDE SEQUENCE</scope>
    <source>
        <strain evidence="1">UTEX B ZZ1240</strain>
    </source>
</reference>
<dbReference type="Proteomes" id="UP000664859">
    <property type="component" value="Unassembled WGS sequence"/>
</dbReference>
<organism evidence="1 2">
    <name type="scientific">Tribonema minus</name>
    <dbReference type="NCBI Taxonomy" id="303371"/>
    <lineage>
        <taxon>Eukaryota</taxon>
        <taxon>Sar</taxon>
        <taxon>Stramenopiles</taxon>
        <taxon>Ochrophyta</taxon>
        <taxon>PX clade</taxon>
        <taxon>Xanthophyceae</taxon>
        <taxon>Tribonematales</taxon>
        <taxon>Tribonemataceae</taxon>
        <taxon>Tribonema</taxon>
    </lineage>
</organism>
<protein>
    <submittedName>
        <fullName evidence="1">Uncharacterized protein</fullName>
    </submittedName>
</protein>
<comment type="caution">
    <text evidence="1">The sequence shown here is derived from an EMBL/GenBank/DDBJ whole genome shotgun (WGS) entry which is preliminary data.</text>
</comment>
<gene>
    <name evidence="1" type="ORF">JKP88DRAFT_249119</name>
</gene>
<accession>A0A836C997</accession>
<dbReference type="AlphaFoldDB" id="A0A836C997"/>
<evidence type="ECO:0000313" key="2">
    <source>
        <dbReference type="Proteomes" id="UP000664859"/>
    </source>
</evidence>
<keyword evidence="2" id="KW-1185">Reference proteome</keyword>
<sequence length="171" mass="18395">MPRSCSQQGSPLAISLCATSIDIAGLRRPGGDSQGAQRQGRQPGLPTGVAELCKREYRSTTEKLDVLQDERGLFAGVHQRPAWTARAPLHRYRLGISGLPLCKARPDIPVEVRCNVGAIDRDHAGADNIMFLMCGVAMLLLWGVRPAAFRCGPGCGKEASQAHVWVNPRAG</sequence>
<dbReference type="EMBL" id="JAFCMP010000531">
    <property type="protein sequence ID" value="KAG5176892.1"/>
    <property type="molecule type" value="Genomic_DNA"/>
</dbReference>